<keyword evidence="3" id="KW-1185">Reference proteome</keyword>
<keyword evidence="2" id="KW-0472">Membrane</keyword>
<dbReference type="Proteomes" id="UP000887565">
    <property type="component" value="Unplaced"/>
</dbReference>
<evidence type="ECO:0000313" key="3">
    <source>
        <dbReference type="Proteomes" id="UP000887565"/>
    </source>
</evidence>
<dbReference type="Gene3D" id="1.10.287.70">
    <property type="match status" value="1"/>
</dbReference>
<sequence>MKKTKIAPYSAAVVDQRTTTATTAPGSGNHFVSSLLENQASSNYYGTFDDNITTTKGNWTKNSTMIVEEEERNNVDRNVDGMAMKTLTPMVDGRRSDEQEPFVTHQDGHDAVPRNKFVAGKDKGKDKHKHDDKDEDEDDDEDNQRDEDNGIKDNHKDKDNGIEDNHMDQHGAVESSTPTFQALKVVWPHASLWLLSLIYVISGALILIALEKPTFVEQQKNRTQKIKHFQNDLLDDLTRLSIELKHDKFSFDQIAGRKFDDFIVEMHKLHRASKSARNLAGGGDSSDEEINSDWINEWNFESAIFFITSTLLTIVFPAPVQPMLRPRSKMTRLVLPPQAHTCAVCPYVSSAALCACSDYHHHRSGRPHPPIRMALYAGALQYMGADGVTTQAAVLPNLWPR</sequence>
<organism evidence="3 4">
    <name type="scientific">Romanomermis culicivorax</name>
    <name type="common">Nematode worm</name>
    <dbReference type="NCBI Taxonomy" id="13658"/>
    <lineage>
        <taxon>Eukaryota</taxon>
        <taxon>Metazoa</taxon>
        <taxon>Ecdysozoa</taxon>
        <taxon>Nematoda</taxon>
        <taxon>Enoplea</taxon>
        <taxon>Dorylaimia</taxon>
        <taxon>Mermithida</taxon>
        <taxon>Mermithoidea</taxon>
        <taxon>Mermithidae</taxon>
        <taxon>Romanomermis</taxon>
    </lineage>
</organism>
<dbReference type="WBParaSite" id="nRc.2.0.1.t40537-RA">
    <property type="protein sequence ID" value="nRc.2.0.1.t40537-RA"/>
    <property type="gene ID" value="nRc.2.0.1.g40537"/>
</dbReference>
<evidence type="ECO:0000256" key="1">
    <source>
        <dbReference type="SAM" id="MobiDB-lite"/>
    </source>
</evidence>
<evidence type="ECO:0000256" key="2">
    <source>
        <dbReference type="SAM" id="Phobius"/>
    </source>
</evidence>
<feature type="region of interest" description="Disordered" evidence="1">
    <location>
        <begin position="90"/>
        <end position="173"/>
    </location>
</feature>
<evidence type="ECO:0000313" key="4">
    <source>
        <dbReference type="WBParaSite" id="nRc.2.0.1.t40537-RA"/>
    </source>
</evidence>
<proteinExistence type="predicted"/>
<feature type="compositionally biased region" description="Basic and acidic residues" evidence="1">
    <location>
        <begin position="106"/>
        <end position="132"/>
    </location>
</feature>
<feature type="compositionally biased region" description="Acidic residues" evidence="1">
    <location>
        <begin position="133"/>
        <end position="145"/>
    </location>
</feature>
<keyword evidence="2" id="KW-0812">Transmembrane</keyword>
<dbReference type="AlphaFoldDB" id="A0A915KNW0"/>
<reference evidence="4" key="1">
    <citation type="submission" date="2022-11" db="UniProtKB">
        <authorList>
            <consortium name="WormBaseParasite"/>
        </authorList>
    </citation>
    <scope>IDENTIFICATION</scope>
</reference>
<feature type="transmembrane region" description="Helical" evidence="2">
    <location>
        <begin position="190"/>
        <end position="210"/>
    </location>
</feature>
<feature type="compositionally biased region" description="Basic and acidic residues" evidence="1">
    <location>
        <begin position="146"/>
        <end position="171"/>
    </location>
</feature>
<keyword evidence="2" id="KW-1133">Transmembrane helix</keyword>
<protein>
    <submittedName>
        <fullName evidence="4">Uncharacterized protein</fullName>
    </submittedName>
</protein>
<name>A0A915KNW0_ROMCU</name>
<accession>A0A915KNW0</accession>
<feature type="transmembrane region" description="Helical" evidence="2">
    <location>
        <begin position="302"/>
        <end position="320"/>
    </location>
</feature>